<dbReference type="InterPro" id="IPR029063">
    <property type="entry name" value="SAM-dependent_MTases_sf"/>
</dbReference>
<evidence type="ECO:0000313" key="8">
    <source>
        <dbReference type="Proteomes" id="UP000267017"/>
    </source>
</evidence>
<evidence type="ECO:0000256" key="3">
    <source>
        <dbReference type="ARBA" id="ARBA00022603"/>
    </source>
</evidence>
<dbReference type="Proteomes" id="UP000267017">
    <property type="component" value="Unassembled WGS sequence"/>
</dbReference>
<keyword evidence="3 7" id="KW-0489">Methyltransferase</keyword>
<dbReference type="GO" id="GO:0009307">
    <property type="term" value="P:DNA restriction-modification system"/>
    <property type="evidence" value="ECO:0007669"/>
    <property type="project" value="InterPro"/>
</dbReference>
<comment type="caution">
    <text evidence="7">The sequence shown here is derived from an EMBL/GenBank/DDBJ whole genome shotgun (WGS) entry which is preliminary data.</text>
</comment>
<evidence type="ECO:0000313" key="7">
    <source>
        <dbReference type="EMBL" id="RRJ63331.1"/>
    </source>
</evidence>
<dbReference type="Gene3D" id="1.10.1020.10">
    <property type="entry name" value="Adenine-specific Methyltransferase, Domain 2"/>
    <property type="match status" value="1"/>
</dbReference>
<dbReference type="GO" id="GO:0032259">
    <property type="term" value="P:methylation"/>
    <property type="evidence" value="ECO:0007669"/>
    <property type="project" value="UniProtKB-KW"/>
</dbReference>
<dbReference type="RefSeq" id="WP_128631175.1">
    <property type="nucleotide sequence ID" value="NZ_RRCN01000001.1"/>
</dbReference>
<sequence length="287" mass="33757">MPITLSPLRYPGGKSQLYKFVRNVIEQNRIEFPIYVEPFAGGAGLAIELLLKEDVHSIILNDFDTAIYSFWYSVLNDTDNLINLILNTPINIEEWERQRRIYNNQQNYSTLEIGFSTFFLNRTNRSGIIKGGPISREENDNKNPLDCRYNKTDLMDKIRRISNVRNRVHLFNHDAVYLIQHILPDFAANQLFIFFDPPYYKQGKNLYTNFYSHDDHKELSEAIKGIVNSHWITTYDYVDNIAAIYEGVPTKVYQLQYSANRNRKEKEYLFHNEGTIVNSFDKVQFIE</sequence>
<evidence type="ECO:0000256" key="6">
    <source>
        <dbReference type="ARBA" id="ARBA00047942"/>
    </source>
</evidence>
<accession>A0A3P3TYZ4</accession>
<dbReference type="PANTHER" id="PTHR30481:SF2">
    <property type="entry name" value="SITE-SPECIFIC DNA-METHYLTRANSFERASE (ADENINE-SPECIFIC)"/>
    <property type="match status" value="1"/>
</dbReference>
<dbReference type="InterPro" id="IPR012263">
    <property type="entry name" value="M_m6A_EcoRV"/>
</dbReference>
<dbReference type="InterPro" id="IPR012327">
    <property type="entry name" value="MeTrfase_D12"/>
</dbReference>
<organism evidence="7 8">
    <name type="scientific">Paenibacillus oralis</name>
    <dbReference type="NCBI Taxonomy" id="2490856"/>
    <lineage>
        <taxon>Bacteria</taxon>
        <taxon>Bacillati</taxon>
        <taxon>Bacillota</taxon>
        <taxon>Bacilli</taxon>
        <taxon>Bacillales</taxon>
        <taxon>Paenibacillaceae</taxon>
        <taxon>Paenibacillus</taxon>
    </lineage>
</organism>
<dbReference type="GO" id="GO:0043565">
    <property type="term" value="F:sequence-specific DNA binding"/>
    <property type="evidence" value="ECO:0007669"/>
    <property type="project" value="TreeGrafter"/>
</dbReference>
<dbReference type="PRINTS" id="PR00505">
    <property type="entry name" value="D12N6MTFRASE"/>
</dbReference>
<gene>
    <name evidence="7" type="ORF">EHV15_10680</name>
</gene>
<name>A0A3P3TYZ4_9BACL</name>
<evidence type="ECO:0000256" key="5">
    <source>
        <dbReference type="ARBA" id="ARBA00022691"/>
    </source>
</evidence>
<dbReference type="OrthoDB" id="9805629at2"/>
<keyword evidence="8" id="KW-1185">Reference proteome</keyword>
<dbReference type="PIRSF" id="PIRSF000398">
    <property type="entry name" value="M_m6A_EcoRV"/>
    <property type="match status" value="1"/>
</dbReference>
<dbReference type="EMBL" id="RRCN01000001">
    <property type="protein sequence ID" value="RRJ63331.1"/>
    <property type="molecule type" value="Genomic_DNA"/>
</dbReference>
<dbReference type="GO" id="GO:0006298">
    <property type="term" value="P:mismatch repair"/>
    <property type="evidence" value="ECO:0007669"/>
    <property type="project" value="TreeGrafter"/>
</dbReference>
<dbReference type="Gene3D" id="3.40.50.150">
    <property type="entry name" value="Vaccinia Virus protein VP39"/>
    <property type="match status" value="1"/>
</dbReference>
<dbReference type="EC" id="2.1.1.72" evidence="2"/>
<keyword evidence="5" id="KW-0949">S-adenosyl-L-methionine</keyword>
<dbReference type="PANTHER" id="PTHR30481">
    <property type="entry name" value="DNA ADENINE METHYLASE"/>
    <property type="match status" value="1"/>
</dbReference>
<comment type="similarity">
    <text evidence="1">Belongs to the N(4)/N(6)-methyltransferase family.</text>
</comment>
<evidence type="ECO:0000256" key="2">
    <source>
        <dbReference type="ARBA" id="ARBA00011900"/>
    </source>
</evidence>
<evidence type="ECO:0000256" key="1">
    <source>
        <dbReference type="ARBA" id="ARBA00006594"/>
    </source>
</evidence>
<protein>
    <recommendedName>
        <fullName evidence="2">site-specific DNA-methyltransferase (adenine-specific)</fullName>
        <ecNumber evidence="2">2.1.1.72</ecNumber>
    </recommendedName>
</protein>
<dbReference type="GO" id="GO:1904047">
    <property type="term" value="F:S-adenosyl-L-methionine binding"/>
    <property type="evidence" value="ECO:0007669"/>
    <property type="project" value="TreeGrafter"/>
</dbReference>
<dbReference type="GO" id="GO:0009007">
    <property type="term" value="F:site-specific DNA-methyltransferase (adenine-specific) activity"/>
    <property type="evidence" value="ECO:0007669"/>
    <property type="project" value="UniProtKB-EC"/>
</dbReference>
<reference evidence="7 8" key="1">
    <citation type="submission" date="2018-11" db="EMBL/GenBank/DDBJ databases">
        <title>Genome sequencing of Paenibacillus sp. KCOM 3021 (= ChDC PVNT-B20).</title>
        <authorList>
            <person name="Kook J.-K."/>
            <person name="Park S.-N."/>
            <person name="Lim Y.K."/>
        </authorList>
    </citation>
    <scope>NUCLEOTIDE SEQUENCE [LARGE SCALE GENOMIC DNA]</scope>
    <source>
        <strain evidence="7 8">KCOM 3021</strain>
    </source>
</reference>
<dbReference type="AlphaFoldDB" id="A0A3P3TYZ4"/>
<dbReference type="InterPro" id="IPR023095">
    <property type="entry name" value="Ade_MeTrfase_dom_2"/>
</dbReference>
<dbReference type="SUPFAM" id="SSF53335">
    <property type="entry name" value="S-adenosyl-L-methionine-dependent methyltransferases"/>
    <property type="match status" value="1"/>
</dbReference>
<dbReference type="Pfam" id="PF02086">
    <property type="entry name" value="MethyltransfD12"/>
    <property type="match status" value="1"/>
</dbReference>
<keyword evidence="4" id="KW-0808">Transferase</keyword>
<proteinExistence type="inferred from homology"/>
<evidence type="ECO:0000256" key="4">
    <source>
        <dbReference type="ARBA" id="ARBA00022679"/>
    </source>
</evidence>
<comment type="catalytic activity">
    <reaction evidence="6">
        <text>a 2'-deoxyadenosine in DNA + S-adenosyl-L-methionine = an N(6)-methyl-2'-deoxyadenosine in DNA + S-adenosyl-L-homocysteine + H(+)</text>
        <dbReference type="Rhea" id="RHEA:15197"/>
        <dbReference type="Rhea" id="RHEA-COMP:12418"/>
        <dbReference type="Rhea" id="RHEA-COMP:12419"/>
        <dbReference type="ChEBI" id="CHEBI:15378"/>
        <dbReference type="ChEBI" id="CHEBI:57856"/>
        <dbReference type="ChEBI" id="CHEBI:59789"/>
        <dbReference type="ChEBI" id="CHEBI:90615"/>
        <dbReference type="ChEBI" id="CHEBI:90616"/>
        <dbReference type="EC" id="2.1.1.72"/>
    </reaction>
</comment>